<organism evidence="5 6">
    <name type="scientific">Durusdinium trenchii</name>
    <dbReference type="NCBI Taxonomy" id="1381693"/>
    <lineage>
        <taxon>Eukaryota</taxon>
        <taxon>Sar</taxon>
        <taxon>Alveolata</taxon>
        <taxon>Dinophyceae</taxon>
        <taxon>Suessiales</taxon>
        <taxon>Symbiodiniaceae</taxon>
        <taxon>Durusdinium</taxon>
    </lineage>
</organism>
<evidence type="ECO:0000256" key="3">
    <source>
        <dbReference type="ARBA" id="ARBA00022840"/>
    </source>
</evidence>
<feature type="non-terminal residue" evidence="5">
    <location>
        <position position="364"/>
    </location>
</feature>
<name>A0ABP0M6T0_9DINO</name>
<dbReference type="Proteomes" id="UP001642484">
    <property type="component" value="Unassembled WGS sequence"/>
</dbReference>
<evidence type="ECO:0000256" key="4">
    <source>
        <dbReference type="SAM" id="MobiDB-lite"/>
    </source>
</evidence>
<dbReference type="InterPro" id="IPR005654">
    <property type="entry name" value="ATPase_AFG1-like"/>
</dbReference>
<dbReference type="PANTHER" id="PTHR12169">
    <property type="entry name" value="ATPASE N2B"/>
    <property type="match status" value="1"/>
</dbReference>
<proteinExistence type="inferred from homology"/>
<evidence type="ECO:0000256" key="2">
    <source>
        <dbReference type="ARBA" id="ARBA00022741"/>
    </source>
</evidence>
<dbReference type="NCBIfam" id="NF040713">
    <property type="entry name" value="ZapE"/>
    <property type="match status" value="1"/>
</dbReference>
<reference evidence="5 6" key="1">
    <citation type="submission" date="2024-02" db="EMBL/GenBank/DDBJ databases">
        <authorList>
            <person name="Chen Y."/>
            <person name="Shah S."/>
            <person name="Dougan E. K."/>
            <person name="Thang M."/>
            <person name="Chan C."/>
        </authorList>
    </citation>
    <scope>NUCLEOTIDE SEQUENCE [LARGE SCALE GENOMIC DNA]</scope>
</reference>
<feature type="compositionally biased region" description="Gly residues" evidence="4">
    <location>
        <begin position="132"/>
        <end position="144"/>
    </location>
</feature>
<accession>A0ABP0M6T0</accession>
<protein>
    <submittedName>
        <fullName evidence="5">Uncharacterized protein</fullName>
    </submittedName>
</protein>
<sequence>MLRVRLGGAAYGASCGAYSCLIRHGAKPLRHARAARLAARLVAPTHRLDVSVQSEVGLTGLIQFRNSSSSSSPMPGGCLETYLQMKAKGEIQEDPRQEVCMKMLDDLAKQIENYSPKMTRAPKAAAPSSPPSGGGGGFFGGLFGGTKAPSAPSKTPDAAQSSLKPVAGQIGLYLWGGTGTGKTFMMNMFYDKIKVQNKKRIHFHEWMIDVHSRLHQKQKGSSAKTDSTADDLVEQVAADMMREAWLLCFDEFQVTHISDAIIMKRIFSVLFELGAVVVATSNRPPKDLYLNGLNRPLFLPFIPMLEAFCKVHDIGAEVDYRMSSSRDDDDDRVYLTPNGPDEKRSLEAKFAKICNGYERSNVQV</sequence>
<dbReference type="EMBL" id="CAXAMN010016014">
    <property type="protein sequence ID" value="CAK9047188.1"/>
    <property type="molecule type" value="Genomic_DNA"/>
</dbReference>
<comment type="caution">
    <text evidence="5">The sequence shown here is derived from an EMBL/GenBank/DDBJ whole genome shotgun (WGS) entry which is preliminary data.</text>
</comment>
<dbReference type="Gene3D" id="3.40.50.300">
    <property type="entry name" value="P-loop containing nucleotide triphosphate hydrolases"/>
    <property type="match status" value="1"/>
</dbReference>
<keyword evidence="6" id="KW-1185">Reference proteome</keyword>
<evidence type="ECO:0000256" key="1">
    <source>
        <dbReference type="ARBA" id="ARBA00010322"/>
    </source>
</evidence>
<dbReference type="PROSITE" id="PS51257">
    <property type="entry name" value="PROKAR_LIPOPROTEIN"/>
    <property type="match status" value="1"/>
</dbReference>
<evidence type="ECO:0000313" key="6">
    <source>
        <dbReference type="Proteomes" id="UP001642484"/>
    </source>
</evidence>
<feature type="region of interest" description="Disordered" evidence="4">
    <location>
        <begin position="120"/>
        <end position="160"/>
    </location>
</feature>
<evidence type="ECO:0000313" key="5">
    <source>
        <dbReference type="EMBL" id="CAK9047188.1"/>
    </source>
</evidence>
<dbReference type="SUPFAM" id="SSF52540">
    <property type="entry name" value="P-loop containing nucleoside triphosphate hydrolases"/>
    <property type="match status" value="1"/>
</dbReference>
<comment type="similarity">
    <text evidence="1">Belongs to the AFG1 ATPase family.</text>
</comment>
<keyword evidence="2" id="KW-0547">Nucleotide-binding</keyword>
<dbReference type="PANTHER" id="PTHR12169:SF6">
    <property type="entry name" value="AFG1-LIKE ATPASE"/>
    <property type="match status" value="1"/>
</dbReference>
<gene>
    <name evidence="5" type="ORF">CCMP2556_LOCUS24443</name>
</gene>
<dbReference type="InterPro" id="IPR027417">
    <property type="entry name" value="P-loop_NTPase"/>
</dbReference>
<dbReference type="Pfam" id="PF03969">
    <property type="entry name" value="AFG1_ATPase"/>
    <property type="match status" value="1"/>
</dbReference>
<keyword evidence="3" id="KW-0067">ATP-binding</keyword>